<protein>
    <submittedName>
        <fullName evidence="1">Alpha/Beta hydrolase protein</fullName>
    </submittedName>
</protein>
<dbReference type="Proteomes" id="UP000308652">
    <property type="component" value="Unassembled WGS sequence"/>
</dbReference>
<reference evidence="1 2" key="1">
    <citation type="journal article" date="2019" name="Nat. Ecol. Evol.">
        <title>Megaphylogeny resolves global patterns of mushroom evolution.</title>
        <authorList>
            <person name="Varga T."/>
            <person name="Krizsan K."/>
            <person name="Foldi C."/>
            <person name="Dima B."/>
            <person name="Sanchez-Garcia M."/>
            <person name="Sanchez-Ramirez S."/>
            <person name="Szollosi G.J."/>
            <person name="Szarkandi J.G."/>
            <person name="Papp V."/>
            <person name="Albert L."/>
            <person name="Andreopoulos W."/>
            <person name="Angelini C."/>
            <person name="Antonin V."/>
            <person name="Barry K.W."/>
            <person name="Bougher N.L."/>
            <person name="Buchanan P."/>
            <person name="Buyck B."/>
            <person name="Bense V."/>
            <person name="Catcheside P."/>
            <person name="Chovatia M."/>
            <person name="Cooper J."/>
            <person name="Damon W."/>
            <person name="Desjardin D."/>
            <person name="Finy P."/>
            <person name="Geml J."/>
            <person name="Haridas S."/>
            <person name="Hughes K."/>
            <person name="Justo A."/>
            <person name="Karasinski D."/>
            <person name="Kautmanova I."/>
            <person name="Kiss B."/>
            <person name="Kocsube S."/>
            <person name="Kotiranta H."/>
            <person name="LaButti K.M."/>
            <person name="Lechner B.E."/>
            <person name="Liimatainen K."/>
            <person name="Lipzen A."/>
            <person name="Lukacs Z."/>
            <person name="Mihaltcheva S."/>
            <person name="Morgado L.N."/>
            <person name="Niskanen T."/>
            <person name="Noordeloos M.E."/>
            <person name="Ohm R.A."/>
            <person name="Ortiz-Santana B."/>
            <person name="Ovrebo C."/>
            <person name="Racz N."/>
            <person name="Riley R."/>
            <person name="Savchenko A."/>
            <person name="Shiryaev A."/>
            <person name="Soop K."/>
            <person name="Spirin V."/>
            <person name="Szebenyi C."/>
            <person name="Tomsovsky M."/>
            <person name="Tulloss R.E."/>
            <person name="Uehling J."/>
            <person name="Grigoriev I.V."/>
            <person name="Vagvolgyi C."/>
            <person name="Papp T."/>
            <person name="Martin F.M."/>
            <person name="Miettinen O."/>
            <person name="Hibbett D.S."/>
            <person name="Nagy L.G."/>
        </authorList>
    </citation>
    <scope>NUCLEOTIDE SEQUENCE [LARGE SCALE GENOMIC DNA]</scope>
    <source>
        <strain evidence="1 2">CBS 166.37</strain>
    </source>
</reference>
<dbReference type="EMBL" id="ML213597">
    <property type="protein sequence ID" value="TFK40093.1"/>
    <property type="molecule type" value="Genomic_DNA"/>
</dbReference>
<keyword evidence="2" id="KW-1185">Reference proteome</keyword>
<dbReference type="OrthoDB" id="2152248at2759"/>
<proteinExistence type="predicted"/>
<dbReference type="PANTHER" id="PTHR47381:SF3">
    <property type="entry name" value="ALPHA_BETA-HYDROLASES SUPERFAMILY PROTEIN"/>
    <property type="match status" value="1"/>
</dbReference>
<organism evidence="1 2">
    <name type="scientific">Crucibulum laeve</name>
    <dbReference type="NCBI Taxonomy" id="68775"/>
    <lineage>
        <taxon>Eukaryota</taxon>
        <taxon>Fungi</taxon>
        <taxon>Dikarya</taxon>
        <taxon>Basidiomycota</taxon>
        <taxon>Agaricomycotina</taxon>
        <taxon>Agaricomycetes</taxon>
        <taxon>Agaricomycetidae</taxon>
        <taxon>Agaricales</taxon>
        <taxon>Agaricineae</taxon>
        <taxon>Nidulariaceae</taxon>
        <taxon>Crucibulum</taxon>
    </lineage>
</organism>
<dbReference type="Gene3D" id="3.40.50.1820">
    <property type="entry name" value="alpha/beta hydrolase"/>
    <property type="match status" value="1"/>
</dbReference>
<accession>A0A5C3M5Z5</accession>
<dbReference type="PANTHER" id="PTHR47381">
    <property type="entry name" value="ALPHA/BETA-HYDROLASES SUPERFAMILY PROTEIN"/>
    <property type="match status" value="1"/>
</dbReference>
<keyword evidence="1" id="KW-0378">Hydrolase</keyword>
<dbReference type="STRING" id="68775.A0A5C3M5Z5"/>
<sequence>MNTVKETVHIGGITIHVYQAQSTAASSCPLVAFFLLHGRYGSAIAIDNIAKRVVDLTKDCLQQNLLVITFDHRNHGTRMVNAKANDAWSTEHDRHNERHAVDMYSIQSGTARDVSFVIDFLPAYLYPMGDRAIVEWGVAGISLGGHSTWLSLTKDKRIKTGIPIIGCADYIKLIEERAQRSKIPNTPPYFPVSFLALVKQSDPLSTPYDIPDESNPFWGKNILVLSGEADRLVPWSASEEFVKKLQVGPGMKKISVHKDVGHECTEQMVEEMATFIKEVVLDK</sequence>
<dbReference type="AlphaFoldDB" id="A0A5C3M5Z5"/>
<dbReference type="GO" id="GO:0016787">
    <property type="term" value="F:hydrolase activity"/>
    <property type="evidence" value="ECO:0007669"/>
    <property type="project" value="UniProtKB-KW"/>
</dbReference>
<gene>
    <name evidence="1" type="ORF">BDQ12DRAFT_680329</name>
</gene>
<dbReference type="PROSITE" id="PS51257">
    <property type="entry name" value="PROKAR_LIPOPROTEIN"/>
    <property type="match status" value="1"/>
</dbReference>
<name>A0A5C3M5Z5_9AGAR</name>
<evidence type="ECO:0000313" key="1">
    <source>
        <dbReference type="EMBL" id="TFK40093.1"/>
    </source>
</evidence>
<dbReference type="SUPFAM" id="SSF53474">
    <property type="entry name" value="alpha/beta-Hydrolases"/>
    <property type="match status" value="1"/>
</dbReference>
<evidence type="ECO:0000313" key="2">
    <source>
        <dbReference type="Proteomes" id="UP000308652"/>
    </source>
</evidence>
<dbReference type="InterPro" id="IPR029058">
    <property type="entry name" value="AB_hydrolase_fold"/>
</dbReference>